<evidence type="ECO:0000256" key="2">
    <source>
        <dbReference type="ARBA" id="ARBA00022475"/>
    </source>
</evidence>
<comment type="subcellular location">
    <subcellularLocation>
        <location evidence="1">Cell membrane</location>
        <topology evidence="1">Multi-pass membrane protein</topology>
    </subcellularLocation>
</comment>
<keyword evidence="2" id="KW-1003">Cell membrane</keyword>
<dbReference type="PANTHER" id="PTHR33908">
    <property type="entry name" value="MANNOSYLTRANSFERASE YKCB-RELATED"/>
    <property type="match status" value="1"/>
</dbReference>
<dbReference type="InterPro" id="IPR038731">
    <property type="entry name" value="RgtA/B/C-like"/>
</dbReference>
<keyword evidence="4" id="KW-0808">Transferase</keyword>
<feature type="transmembrane region" description="Helical" evidence="8">
    <location>
        <begin position="155"/>
        <end position="178"/>
    </location>
</feature>
<evidence type="ECO:0000313" key="11">
    <source>
        <dbReference type="Proteomes" id="UP000569092"/>
    </source>
</evidence>
<dbReference type="AlphaFoldDB" id="A0A7W8J586"/>
<evidence type="ECO:0000256" key="8">
    <source>
        <dbReference type="SAM" id="Phobius"/>
    </source>
</evidence>
<feature type="transmembrane region" description="Helical" evidence="8">
    <location>
        <begin position="12"/>
        <end position="31"/>
    </location>
</feature>
<dbReference type="GO" id="GO:0009103">
    <property type="term" value="P:lipopolysaccharide biosynthetic process"/>
    <property type="evidence" value="ECO:0007669"/>
    <property type="project" value="UniProtKB-ARBA"/>
</dbReference>
<feature type="transmembrane region" description="Helical" evidence="8">
    <location>
        <begin position="389"/>
        <end position="407"/>
    </location>
</feature>
<keyword evidence="3" id="KW-0328">Glycosyltransferase</keyword>
<feature type="transmembrane region" description="Helical" evidence="8">
    <location>
        <begin position="326"/>
        <end position="351"/>
    </location>
</feature>
<evidence type="ECO:0000256" key="3">
    <source>
        <dbReference type="ARBA" id="ARBA00022676"/>
    </source>
</evidence>
<feature type="transmembrane region" description="Helical" evidence="8">
    <location>
        <begin position="116"/>
        <end position="149"/>
    </location>
</feature>
<dbReference type="PANTHER" id="PTHR33908:SF11">
    <property type="entry name" value="MEMBRANE PROTEIN"/>
    <property type="match status" value="1"/>
</dbReference>
<protein>
    <recommendedName>
        <fullName evidence="9">Glycosyltransferase RgtA/B/C/D-like domain-containing protein</fullName>
    </recommendedName>
</protein>
<dbReference type="GO" id="GO:0016763">
    <property type="term" value="F:pentosyltransferase activity"/>
    <property type="evidence" value="ECO:0007669"/>
    <property type="project" value="TreeGrafter"/>
</dbReference>
<dbReference type="InterPro" id="IPR050297">
    <property type="entry name" value="LipidA_mod_glycosyltrf_83"/>
</dbReference>
<dbReference type="Proteomes" id="UP000569092">
    <property type="component" value="Unassembled WGS sequence"/>
</dbReference>
<accession>A0A7W8J586</accession>
<evidence type="ECO:0000313" key="10">
    <source>
        <dbReference type="EMBL" id="MBB5342878.1"/>
    </source>
</evidence>
<feature type="transmembrane region" description="Helical" evidence="8">
    <location>
        <begin position="208"/>
        <end position="224"/>
    </location>
</feature>
<evidence type="ECO:0000256" key="1">
    <source>
        <dbReference type="ARBA" id="ARBA00004651"/>
    </source>
</evidence>
<comment type="caution">
    <text evidence="10">The sequence shown here is derived from an EMBL/GenBank/DDBJ whole genome shotgun (WGS) entry which is preliminary data.</text>
</comment>
<dbReference type="Pfam" id="PF13231">
    <property type="entry name" value="PMT_2"/>
    <property type="match status" value="1"/>
</dbReference>
<dbReference type="GO" id="GO:0005886">
    <property type="term" value="C:plasma membrane"/>
    <property type="evidence" value="ECO:0007669"/>
    <property type="project" value="UniProtKB-SubCell"/>
</dbReference>
<gene>
    <name evidence="10" type="ORF">HDF10_000828</name>
</gene>
<dbReference type="EMBL" id="JACHDZ010000001">
    <property type="protein sequence ID" value="MBB5342878.1"/>
    <property type="molecule type" value="Genomic_DNA"/>
</dbReference>
<evidence type="ECO:0000259" key="9">
    <source>
        <dbReference type="Pfam" id="PF13231"/>
    </source>
</evidence>
<feature type="transmembrane region" description="Helical" evidence="8">
    <location>
        <begin position="185"/>
        <end position="202"/>
    </location>
</feature>
<name>A0A7W8J586_9BACT</name>
<sequence length="593" mass="66215">MVNTRRNVVLRGLAVAGLLTVLFLQLLAVNVRTSMSWDEGHHLFDGYTILKHHDFGLNPEVPPLAKTVAAVPLLPLRLYEPVQQGRSSQLEAFIDGREFLFKNDANQLLIRGRVAISLFTIGLALLVFLAGQEIFGSVAGLLALAFLVFDPTLLAHGALVTTDAAITFFVFTAVYSWYRYMLRPTVWRMLLVGVVVGLAWAVKFTGLFLAPTLALMIVVGWLGGRDLRLAWRRVAALAGVLCVAYVVLWSCYGFRYAARPVGMVQNPNLESYLREYAHVANPRPLQMLARTHVLPEAYVWGLVNTKLTEERDISYLFGRLRRHGTWLYFPAAIAIKSTLPFLAMLGIALFLCWSERAVCWRWLLLMVPVVVFLSLAMHSDMNIGVRHILPIYPFLYLVGASALSVLISRDRRWMVVAGGLLVFQAITSLRSFPGYVAYANEAWGGQKNVHRLLSDSNSDWGQQLKTAAKYLRERHVTECWMAYTASGVAEERYYGVPCRPLPTMVNLWWIPVSMNVPDQIEGPVLISDDELEGVDLPIGQANPYAQFKELKPSAILDGGILVYDGHYDVPLAASLVEMARPKPTEGKKPNSAQ</sequence>
<reference evidence="10 11" key="1">
    <citation type="submission" date="2020-08" db="EMBL/GenBank/DDBJ databases">
        <title>Genomic Encyclopedia of Type Strains, Phase IV (KMG-V): Genome sequencing to study the core and pangenomes of soil and plant-associated prokaryotes.</title>
        <authorList>
            <person name="Whitman W."/>
        </authorList>
    </citation>
    <scope>NUCLEOTIDE SEQUENCE [LARGE SCALE GENOMIC DNA]</scope>
    <source>
        <strain evidence="10 11">M8US30</strain>
    </source>
</reference>
<proteinExistence type="predicted"/>
<feature type="transmembrane region" description="Helical" evidence="8">
    <location>
        <begin position="236"/>
        <end position="258"/>
    </location>
</feature>
<feature type="domain" description="Glycosyltransferase RgtA/B/C/D-like" evidence="9">
    <location>
        <begin position="114"/>
        <end position="249"/>
    </location>
</feature>
<feature type="transmembrane region" description="Helical" evidence="8">
    <location>
        <begin position="358"/>
        <end position="377"/>
    </location>
</feature>
<keyword evidence="6 8" id="KW-1133">Transmembrane helix</keyword>
<keyword evidence="5 8" id="KW-0812">Transmembrane</keyword>
<evidence type="ECO:0000256" key="7">
    <source>
        <dbReference type="ARBA" id="ARBA00023136"/>
    </source>
</evidence>
<keyword evidence="7 8" id="KW-0472">Membrane</keyword>
<evidence type="ECO:0000256" key="5">
    <source>
        <dbReference type="ARBA" id="ARBA00022692"/>
    </source>
</evidence>
<organism evidence="10 11">
    <name type="scientific">Tunturiibacter lichenicola</name>
    <dbReference type="NCBI Taxonomy" id="2051959"/>
    <lineage>
        <taxon>Bacteria</taxon>
        <taxon>Pseudomonadati</taxon>
        <taxon>Acidobacteriota</taxon>
        <taxon>Terriglobia</taxon>
        <taxon>Terriglobales</taxon>
        <taxon>Acidobacteriaceae</taxon>
        <taxon>Tunturiibacter</taxon>
    </lineage>
</organism>
<evidence type="ECO:0000256" key="6">
    <source>
        <dbReference type="ARBA" id="ARBA00022989"/>
    </source>
</evidence>
<evidence type="ECO:0000256" key="4">
    <source>
        <dbReference type="ARBA" id="ARBA00022679"/>
    </source>
</evidence>